<keyword evidence="2" id="KW-0812">Transmembrane</keyword>
<feature type="region of interest" description="Disordered" evidence="1">
    <location>
        <begin position="72"/>
        <end position="128"/>
    </location>
</feature>
<feature type="region of interest" description="Disordered" evidence="1">
    <location>
        <begin position="1"/>
        <end position="32"/>
    </location>
</feature>
<keyword evidence="2" id="KW-1133">Transmembrane helix</keyword>
<accession>A0A7W0CDZ7</accession>
<evidence type="ECO:0000313" key="4">
    <source>
        <dbReference type="Proteomes" id="UP000530928"/>
    </source>
</evidence>
<evidence type="ECO:0000256" key="1">
    <source>
        <dbReference type="SAM" id="MobiDB-lite"/>
    </source>
</evidence>
<evidence type="ECO:0000256" key="2">
    <source>
        <dbReference type="SAM" id="Phobius"/>
    </source>
</evidence>
<dbReference type="EMBL" id="JACDUR010000001">
    <property type="protein sequence ID" value="MBA2889410.1"/>
    <property type="molecule type" value="Genomic_DNA"/>
</dbReference>
<dbReference type="Proteomes" id="UP000530928">
    <property type="component" value="Unassembled WGS sequence"/>
</dbReference>
<sequence>MEQFDEGERRRMRAAASKGAAKAARQRHPSVRGHRRRRAWLAAWSVVAVVSVAGVMVTLQPEWLGSASLEATGPIPEETAPVRMGPPSDAEGTAESTAAGAAESTVEASATPTAAQTPAGPFAGSPAEQYADGQAGLAMPKAKAMGGVSKAQVAAGLKRVRAMLAASHLDRATLMGGKPKALMKLLDPSDRRWFTSHLDKQKDESDTREWVTSFAPKTAELVTDVIKVHGRSSLGAFEDRNGRRGAKVKVNFLFVYAIQRPGQPRTARRIVAHNVGEVWLYPNGVHWVRSWNGGGVSGARCDVGDGFVHPYYDDSAPDQEALKVKDRELVDPYALDEDDRDGCRWTKPV</sequence>
<organism evidence="3 4">
    <name type="scientific">Nonomuraea soli</name>
    <dbReference type="NCBI Taxonomy" id="1032476"/>
    <lineage>
        <taxon>Bacteria</taxon>
        <taxon>Bacillati</taxon>
        <taxon>Actinomycetota</taxon>
        <taxon>Actinomycetes</taxon>
        <taxon>Streptosporangiales</taxon>
        <taxon>Streptosporangiaceae</taxon>
        <taxon>Nonomuraea</taxon>
    </lineage>
</organism>
<gene>
    <name evidence="3" type="ORF">HNR30_000745</name>
</gene>
<comment type="caution">
    <text evidence="3">The sequence shown here is derived from an EMBL/GenBank/DDBJ whole genome shotgun (WGS) entry which is preliminary data.</text>
</comment>
<keyword evidence="4" id="KW-1185">Reference proteome</keyword>
<dbReference type="AlphaFoldDB" id="A0A7W0CDZ7"/>
<feature type="transmembrane region" description="Helical" evidence="2">
    <location>
        <begin position="39"/>
        <end position="59"/>
    </location>
</feature>
<proteinExistence type="predicted"/>
<keyword evidence="2" id="KW-0472">Membrane</keyword>
<evidence type="ECO:0000313" key="3">
    <source>
        <dbReference type="EMBL" id="MBA2889410.1"/>
    </source>
</evidence>
<name>A0A7W0CDZ7_9ACTN</name>
<feature type="compositionally biased region" description="Low complexity" evidence="1">
    <location>
        <begin position="14"/>
        <end position="23"/>
    </location>
</feature>
<reference evidence="3 4" key="1">
    <citation type="submission" date="2020-07" db="EMBL/GenBank/DDBJ databases">
        <title>Genomic Encyclopedia of Type Strains, Phase IV (KMG-IV): sequencing the most valuable type-strain genomes for metagenomic binning, comparative biology and taxonomic classification.</title>
        <authorList>
            <person name="Goeker M."/>
        </authorList>
    </citation>
    <scope>NUCLEOTIDE SEQUENCE [LARGE SCALE GENOMIC DNA]</scope>
    <source>
        <strain evidence="3 4">DSM 45533</strain>
    </source>
</reference>
<protein>
    <submittedName>
        <fullName evidence="3">Uncharacterized protein</fullName>
    </submittedName>
</protein>
<feature type="compositionally biased region" description="Low complexity" evidence="1">
    <location>
        <begin position="90"/>
        <end position="123"/>
    </location>
</feature>